<evidence type="ECO:0000256" key="15">
    <source>
        <dbReference type="ARBA" id="ARBA00022827"/>
    </source>
</evidence>
<evidence type="ECO:0000256" key="20">
    <source>
        <dbReference type="ARBA" id="ARBA00023002"/>
    </source>
</evidence>
<evidence type="ECO:0000256" key="14">
    <source>
        <dbReference type="ARBA" id="ARBA00022723"/>
    </source>
</evidence>
<dbReference type="PRINTS" id="PR00369">
    <property type="entry name" value="FLAVODOXIN"/>
</dbReference>
<dbReference type="InterPro" id="IPR029039">
    <property type="entry name" value="Flavoprotein-like_sf"/>
</dbReference>
<evidence type="ECO:0000256" key="11">
    <source>
        <dbReference type="ARBA" id="ARBA00022617"/>
    </source>
</evidence>
<keyword evidence="21 27" id="KW-0408">Iron</keyword>
<keyword evidence="12" id="KW-0285">Flavoprotein</keyword>
<keyword evidence="9" id="KW-0963">Cytoplasm</keyword>
<evidence type="ECO:0000256" key="28">
    <source>
        <dbReference type="PIRSR" id="PIRSR000333-1"/>
    </source>
</evidence>
<dbReference type="Gene3D" id="3.40.50.360">
    <property type="match status" value="1"/>
</dbReference>
<comment type="similarity">
    <text evidence="7 27">Belongs to the NOS family.</text>
</comment>
<evidence type="ECO:0000256" key="17">
    <source>
        <dbReference type="ARBA" id="ARBA00022837"/>
    </source>
</evidence>
<dbReference type="FunFam" id="3.40.50.360:FF:000003">
    <property type="entry name" value="Nitric oxide synthase"/>
    <property type="match status" value="1"/>
</dbReference>
<dbReference type="PIRSF" id="PIRSF000333">
    <property type="entry name" value="NOS"/>
    <property type="match status" value="1"/>
</dbReference>
<dbReference type="FunFam" id="3.90.1230.10:FF:000001">
    <property type="entry name" value="Nitric oxide synthase, brain"/>
    <property type="match status" value="1"/>
</dbReference>
<keyword evidence="22" id="KW-0333">Golgi apparatus</keyword>
<reference evidence="31" key="1">
    <citation type="journal article" date="2022" name="bioRxiv">
        <title>Sequencing and chromosome-scale assembly of the giantPleurodeles waltlgenome.</title>
        <authorList>
            <person name="Brown T."/>
            <person name="Elewa A."/>
            <person name="Iarovenko S."/>
            <person name="Subramanian E."/>
            <person name="Araus A.J."/>
            <person name="Petzold A."/>
            <person name="Susuki M."/>
            <person name="Suzuki K.-i.T."/>
            <person name="Hayashi T."/>
            <person name="Toyoda A."/>
            <person name="Oliveira C."/>
            <person name="Osipova E."/>
            <person name="Leigh N.D."/>
            <person name="Simon A."/>
            <person name="Yun M.H."/>
        </authorList>
    </citation>
    <scope>NUCLEOTIDE SEQUENCE</scope>
    <source>
        <strain evidence="31">20211129_DDA</strain>
        <tissue evidence="31">Liver</tissue>
    </source>
</reference>
<dbReference type="PANTHER" id="PTHR43410:SF3">
    <property type="entry name" value="NITRIC OXIDE SYNTHASE"/>
    <property type="match status" value="1"/>
</dbReference>
<dbReference type="Proteomes" id="UP001066276">
    <property type="component" value="Chromosome 10"/>
</dbReference>
<dbReference type="Gene3D" id="1.20.990.10">
    <property type="entry name" value="NADPH-cytochrome p450 Reductase, Chain A, domain 3"/>
    <property type="match status" value="1"/>
</dbReference>
<keyword evidence="15 27" id="KW-0274">FAD</keyword>
<dbReference type="InterPro" id="IPR017938">
    <property type="entry name" value="Riboflavin_synthase-like_b-brl"/>
</dbReference>
<dbReference type="FunFam" id="3.40.50.80:FF:000003">
    <property type="entry name" value="Nitric oxide synthase"/>
    <property type="match status" value="1"/>
</dbReference>
<evidence type="ECO:0000256" key="24">
    <source>
        <dbReference type="ARBA" id="ARBA00023212"/>
    </source>
</evidence>
<dbReference type="SUPFAM" id="SSF63380">
    <property type="entry name" value="Riboflavin synthase domain-like"/>
    <property type="match status" value="1"/>
</dbReference>
<dbReference type="PROSITE" id="PS51384">
    <property type="entry name" value="FAD_FR"/>
    <property type="match status" value="1"/>
</dbReference>
<dbReference type="InterPro" id="IPR044944">
    <property type="entry name" value="NOS_dom_3"/>
</dbReference>
<keyword evidence="11 27" id="KW-0349">Heme</keyword>
<keyword evidence="24" id="KW-0206">Cytoskeleton</keyword>
<dbReference type="FunFam" id="3.90.440.10:FF:000001">
    <property type="entry name" value="Endothelial nitric oxide synthase"/>
    <property type="match status" value="1"/>
</dbReference>
<evidence type="ECO:0000313" key="32">
    <source>
        <dbReference type="Proteomes" id="UP001066276"/>
    </source>
</evidence>
<evidence type="ECO:0000256" key="26">
    <source>
        <dbReference type="ARBA" id="ARBA00049679"/>
    </source>
</evidence>
<keyword evidence="16" id="KW-0862">Zinc</keyword>
<dbReference type="GO" id="GO:0010181">
    <property type="term" value="F:FMN binding"/>
    <property type="evidence" value="ECO:0007669"/>
    <property type="project" value="InterPro"/>
</dbReference>
<keyword evidence="13 27" id="KW-0288">FMN</keyword>
<evidence type="ECO:0000256" key="7">
    <source>
        <dbReference type="ARBA" id="ARBA00006267"/>
    </source>
</evidence>
<keyword evidence="20 27" id="KW-0560">Oxidoreductase</keyword>
<accession>A0AAV7M4R2</accession>
<comment type="subcellular location">
    <subcellularLocation>
        <location evidence="3">Cell membrane</location>
    </subcellularLocation>
    <subcellularLocation>
        <location evidence="4">Cytoplasm</location>
        <location evidence="4">Cytoskeleton</location>
    </subcellularLocation>
    <subcellularLocation>
        <location evidence="6">Golgi apparatus</location>
    </subcellularLocation>
    <subcellularLocation>
        <location evidence="5">Membrane</location>
        <location evidence="5">Caveola</location>
    </subcellularLocation>
</comment>
<dbReference type="Pfam" id="PF02898">
    <property type="entry name" value="NO_synthase"/>
    <property type="match status" value="1"/>
</dbReference>
<keyword evidence="19 27" id="KW-0112">Calmodulin-binding</keyword>
<dbReference type="PROSITE" id="PS60001">
    <property type="entry name" value="NOS"/>
    <property type="match status" value="1"/>
</dbReference>
<dbReference type="Gene3D" id="3.90.340.10">
    <property type="entry name" value="Nitric Oxide Synthase, Chain A, domain 1"/>
    <property type="match status" value="1"/>
</dbReference>
<dbReference type="PROSITE" id="PS50902">
    <property type="entry name" value="FLAVODOXIN_LIKE"/>
    <property type="match status" value="1"/>
</dbReference>
<dbReference type="InterPro" id="IPR008254">
    <property type="entry name" value="Flavodoxin/NO_synth"/>
</dbReference>
<dbReference type="InterPro" id="IPR044943">
    <property type="entry name" value="NOS_dom_1"/>
</dbReference>
<dbReference type="InterPro" id="IPR001709">
    <property type="entry name" value="Flavoprot_Pyr_Nucl_cyt_Rdtase"/>
</dbReference>
<keyword evidence="17" id="KW-0106">Calcium</keyword>
<dbReference type="AlphaFoldDB" id="A0AAV7M4R2"/>
<comment type="catalytic activity">
    <reaction evidence="25">
        <text>2 L-arginine + 3 NADPH + 4 O2 + H(+) = 2 L-citrulline + 2 nitric oxide + 3 NADP(+) + 4 H2O</text>
        <dbReference type="Rhea" id="RHEA:19897"/>
        <dbReference type="ChEBI" id="CHEBI:15377"/>
        <dbReference type="ChEBI" id="CHEBI:15378"/>
        <dbReference type="ChEBI" id="CHEBI:15379"/>
        <dbReference type="ChEBI" id="CHEBI:16480"/>
        <dbReference type="ChEBI" id="CHEBI:32682"/>
        <dbReference type="ChEBI" id="CHEBI:57743"/>
        <dbReference type="ChEBI" id="CHEBI:57783"/>
        <dbReference type="ChEBI" id="CHEBI:58349"/>
        <dbReference type="EC" id="1.14.13.39"/>
    </reaction>
    <physiologicalReaction direction="left-to-right" evidence="25">
        <dbReference type="Rhea" id="RHEA:19898"/>
    </physiologicalReaction>
</comment>
<evidence type="ECO:0000256" key="22">
    <source>
        <dbReference type="ARBA" id="ARBA00023034"/>
    </source>
</evidence>
<dbReference type="GO" id="GO:0005794">
    <property type="term" value="C:Golgi apparatus"/>
    <property type="evidence" value="ECO:0007669"/>
    <property type="project" value="UniProtKB-SubCell"/>
</dbReference>
<keyword evidence="18 27" id="KW-0521">NADP</keyword>
<evidence type="ECO:0000256" key="2">
    <source>
        <dbReference type="ARBA" id="ARBA00001970"/>
    </source>
</evidence>
<dbReference type="InterPro" id="IPR017927">
    <property type="entry name" value="FAD-bd_FR_type"/>
</dbReference>
<keyword evidence="14 27" id="KW-0479">Metal-binding</keyword>
<evidence type="ECO:0000256" key="18">
    <source>
        <dbReference type="ARBA" id="ARBA00022857"/>
    </source>
</evidence>
<evidence type="ECO:0000256" key="9">
    <source>
        <dbReference type="ARBA" id="ARBA00022490"/>
    </source>
</evidence>
<dbReference type="Gene3D" id="3.90.1230.10">
    <property type="entry name" value="Nitric Oxide Synthase, Chain A, domain 3"/>
    <property type="match status" value="1"/>
</dbReference>
<dbReference type="InterPro" id="IPR023173">
    <property type="entry name" value="NADPH_Cyt_P450_Rdtase_alpha"/>
</dbReference>
<dbReference type="GO" id="GO:0050660">
    <property type="term" value="F:flavin adenine dinucleotide binding"/>
    <property type="evidence" value="ECO:0007669"/>
    <property type="project" value="InterPro"/>
</dbReference>
<evidence type="ECO:0000313" key="31">
    <source>
        <dbReference type="EMBL" id="KAJ1098562.1"/>
    </source>
</evidence>
<evidence type="ECO:0000259" key="30">
    <source>
        <dbReference type="PROSITE" id="PS51384"/>
    </source>
</evidence>
<comment type="cofactor">
    <cofactor evidence="1">
        <name>(6R)-L-erythro-5,6,7,8-tetrahydrobiopterin</name>
        <dbReference type="ChEBI" id="CHEBI:59560"/>
    </cofactor>
</comment>
<dbReference type="Pfam" id="PF00667">
    <property type="entry name" value="FAD_binding_1"/>
    <property type="match status" value="1"/>
</dbReference>
<keyword evidence="10" id="KW-0597">Phosphoprotein</keyword>
<dbReference type="EMBL" id="JANPWB010000014">
    <property type="protein sequence ID" value="KAJ1098562.1"/>
    <property type="molecule type" value="Genomic_DNA"/>
</dbReference>
<evidence type="ECO:0000256" key="12">
    <source>
        <dbReference type="ARBA" id="ARBA00022630"/>
    </source>
</evidence>
<dbReference type="GO" id="GO:0020037">
    <property type="term" value="F:heme binding"/>
    <property type="evidence" value="ECO:0007669"/>
    <property type="project" value="InterPro"/>
</dbReference>
<dbReference type="GO" id="GO:0005516">
    <property type="term" value="F:calmodulin binding"/>
    <property type="evidence" value="ECO:0007669"/>
    <property type="project" value="UniProtKB-KW"/>
</dbReference>
<dbReference type="Pfam" id="PF00258">
    <property type="entry name" value="Flavodoxin_1"/>
    <property type="match status" value="1"/>
</dbReference>
<dbReference type="GO" id="GO:0050661">
    <property type="term" value="F:NADP binding"/>
    <property type="evidence" value="ECO:0007669"/>
    <property type="project" value="InterPro"/>
</dbReference>
<keyword evidence="23" id="KW-0472">Membrane</keyword>
<evidence type="ECO:0000256" key="8">
    <source>
        <dbReference type="ARBA" id="ARBA00022475"/>
    </source>
</evidence>
<dbReference type="InterPro" id="IPR001094">
    <property type="entry name" value="Flavdoxin-like"/>
</dbReference>
<dbReference type="InterPro" id="IPR036119">
    <property type="entry name" value="NOS_N_sf"/>
</dbReference>
<feature type="domain" description="Flavodoxin-like" evidence="29">
    <location>
        <begin position="550"/>
        <end position="733"/>
    </location>
</feature>
<dbReference type="GO" id="GO:0005901">
    <property type="term" value="C:caveola"/>
    <property type="evidence" value="ECO:0007669"/>
    <property type="project" value="UniProtKB-SubCell"/>
</dbReference>
<proteinExistence type="inferred from homology"/>
<dbReference type="InterPro" id="IPR044940">
    <property type="entry name" value="NOS_dom_2"/>
</dbReference>
<dbReference type="FunFam" id="1.20.990.10:FF:000005">
    <property type="entry name" value="Nitric oxide synthase"/>
    <property type="match status" value="1"/>
</dbReference>
<feature type="domain" description="FAD-binding FR-type" evidence="30">
    <location>
        <begin position="786"/>
        <end position="1035"/>
    </location>
</feature>
<name>A0AAV7M4R2_PLEWA</name>
<dbReference type="GO" id="GO:0004517">
    <property type="term" value="F:nitric-oxide synthase activity"/>
    <property type="evidence" value="ECO:0007669"/>
    <property type="project" value="UniProtKB-EC"/>
</dbReference>
<evidence type="ECO:0000259" key="29">
    <source>
        <dbReference type="PROSITE" id="PS50902"/>
    </source>
</evidence>
<evidence type="ECO:0000256" key="21">
    <source>
        <dbReference type="ARBA" id="ARBA00023004"/>
    </source>
</evidence>
<gene>
    <name evidence="31" type="ORF">NDU88_003671</name>
</gene>
<evidence type="ECO:0000256" key="3">
    <source>
        <dbReference type="ARBA" id="ARBA00004236"/>
    </source>
</evidence>
<dbReference type="InterPro" id="IPR012144">
    <property type="entry name" value="NOS_euk"/>
</dbReference>
<comment type="subunit">
    <text evidence="26">Homodimer. Interacts with NOSIP and NOSTRIN. Interacts with HSP90AB1. Forms a complex with ASL, ASS1 and SLC7A1; the complex regulates cell-autonomous L-arginine synthesis and citrulline recycling while channeling extracellular L-arginine to nitric oxide synthesis pathway.</text>
</comment>
<evidence type="ECO:0000256" key="10">
    <source>
        <dbReference type="ARBA" id="ARBA00022553"/>
    </source>
</evidence>
<comment type="cofactor">
    <cofactor evidence="27">
        <name>FAD</name>
        <dbReference type="ChEBI" id="CHEBI:57692"/>
    </cofactor>
    <text evidence="27">Binds 1 FAD.</text>
</comment>
<dbReference type="SUPFAM" id="SSF56512">
    <property type="entry name" value="Nitric oxide (NO) synthase oxygenase domain"/>
    <property type="match status" value="1"/>
</dbReference>
<dbReference type="Pfam" id="PF00175">
    <property type="entry name" value="NAD_binding_1"/>
    <property type="match status" value="1"/>
</dbReference>
<comment type="cofactor">
    <cofactor evidence="27">
        <name>FMN</name>
        <dbReference type="ChEBI" id="CHEBI:58210"/>
    </cofactor>
    <text evidence="27">Binds 1 FMN.</text>
</comment>
<dbReference type="InterPro" id="IPR003097">
    <property type="entry name" value="CysJ-like_FAD-binding"/>
</dbReference>
<dbReference type="PANTHER" id="PTHR43410">
    <property type="entry name" value="NITRIC OXIDE SYNTHASE OXYGENASE"/>
    <property type="match status" value="1"/>
</dbReference>
<dbReference type="EC" id="1.14.13.39" evidence="27"/>
<dbReference type="Gene3D" id="3.40.50.80">
    <property type="entry name" value="Nucleotide-binding domain of ferredoxin-NADP reductase (FNR) module"/>
    <property type="match status" value="1"/>
</dbReference>
<evidence type="ECO:0000256" key="5">
    <source>
        <dbReference type="ARBA" id="ARBA00004345"/>
    </source>
</evidence>
<dbReference type="Gene3D" id="2.40.30.10">
    <property type="entry name" value="Translation factors"/>
    <property type="match status" value="1"/>
</dbReference>
<dbReference type="GO" id="GO:0005856">
    <property type="term" value="C:cytoskeleton"/>
    <property type="evidence" value="ECO:0007669"/>
    <property type="project" value="UniProtKB-SubCell"/>
</dbReference>
<dbReference type="Gene3D" id="3.90.440.10">
    <property type="entry name" value="Nitric Oxide Synthase,Heme Domain,Chain A domain 2"/>
    <property type="match status" value="1"/>
</dbReference>
<dbReference type="GO" id="GO:0046872">
    <property type="term" value="F:metal ion binding"/>
    <property type="evidence" value="ECO:0007669"/>
    <property type="project" value="UniProtKB-KW"/>
</dbReference>
<evidence type="ECO:0000256" key="25">
    <source>
        <dbReference type="ARBA" id="ARBA00047419"/>
    </source>
</evidence>
<evidence type="ECO:0000256" key="19">
    <source>
        <dbReference type="ARBA" id="ARBA00022860"/>
    </source>
</evidence>
<dbReference type="InterPro" id="IPR004030">
    <property type="entry name" value="NOS_N"/>
</dbReference>
<dbReference type="InterPro" id="IPR039261">
    <property type="entry name" value="FNR_nucleotide-bd"/>
</dbReference>
<protein>
    <recommendedName>
        <fullName evidence="27">Nitric oxide synthase</fullName>
        <ecNumber evidence="27">1.14.13.39</ecNumber>
    </recommendedName>
</protein>
<comment type="caution">
    <text evidence="31">The sequence shown here is derived from an EMBL/GenBank/DDBJ whole genome shotgun (WGS) entry which is preliminary data.</text>
</comment>
<evidence type="ECO:0000256" key="4">
    <source>
        <dbReference type="ARBA" id="ARBA00004245"/>
    </source>
</evidence>
<evidence type="ECO:0000256" key="16">
    <source>
        <dbReference type="ARBA" id="ARBA00022833"/>
    </source>
</evidence>
<keyword evidence="8" id="KW-1003">Cell membrane</keyword>
<dbReference type="InterPro" id="IPR050607">
    <property type="entry name" value="NOS"/>
</dbReference>
<dbReference type="GO" id="GO:0006809">
    <property type="term" value="P:nitric oxide biosynthetic process"/>
    <property type="evidence" value="ECO:0007669"/>
    <property type="project" value="InterPro"/>
</dbReference>
<evidence type="ECO:0000256" key="13">
    <source>
        <dbReference type="ARBA" id="ARBA00022643"/>
    </source>
</evidence>
<organism evidence="31 32">
    <name type="scientific">Pleurodeles waltl</name>
    <name type="common">Iberian ribbed newt</name>
    <dbReference type="NCBI Taxonomy" id="8319"/>
    <lineage>
        <taxon>Eukaryota</taxon>
        <taxon>Metazoa</taxon>
        <taxon>Chordata</taxon>
        <taxon>Craniata</taxon>
        <taxon>Vertebrata</taxon>
        <taxon>Euteleostomi</taxon>
        <taxon>Amphibia</taxon>
        <taxon>Batrachia</taxon>
        <taxon>Caudata</taxon>
        <taxon>Salamandroidea</taxon>
        <taxon>Salamandridae</taxon>
        <taxon>Pleurodelinae</taxon>
        <taxon>Pleurodeles</taxon>
    </lineage>
</organism>
<comment type="function">
    <text evidence="27">Produces nitric oxide (NO) which is a messenger molecule with diverse functions.</text>
</comment>
<feature type="binding site" description="axial binding residue" evidence="28">
    <location>
        <position position="212"/>
    </location>
    <ligand>
        <name>heme b</name>
        <dbReference type="ChEBI" id="CHEBI:60344"/>
    </ligand>
    <ligandPart>
        <name>Fe</name>
        <dbReference type="ChEBI" id="CHEBI:18248"/>
    </ligandPart>
</feature>
<evidence type="ECO:0000256" key="23">
    <source>
        <dbReference type="ARBA" id="ARBA00023136"/>
    </source>
</evidence>
<dbReference type="SUPFAM" id="SSF52218">
    <property type="entry name" value="Flavoproteins"/>
    <property type="match status" value="1"/>
</dbReference>
<keyword evidence="32" id="KW-1185">Reference proteome</keyword>
<sequence length="1274" mass="143562">MGRPTSLRPWATQFLCIGTTAWSSGEGCSDAEMYLYRLDRMSLRTLCPRKVRAAATEAPWASLGKPYLAQREVTSDPVTMESSRSAVDCPIQVQKFPRIKNWEERTINYDKLNVQAERHVPCTENRCLASLMYPNEMMCRPPNGPRPREELISLAQQFINQYYSSSKRLNSKAHVDRMKEVEQEILSTGTYQLRENELIFGAKQAWRNASRCVGRIQWSKLQVFDARDCTSAQEMFTYICTHIKYATNKGNIRSAITIFPQRTDGQSDFRIWNSQLIRYAGYRQEDGSVIGDPLNVEITELCTRLGWKPKNGRFDVLPLVLQANGKNPELYEIPTKLILEVPLCHPTYEWFADLGLQWYALPAVSNLLLEIGGLEFPAVPFNGWYMVTEIGMRNLCDSQRYNISETVALRMGLDTRNTMSLWKDKAAIEINIAVIHSFQASHVTLVDHHAATESFIKHMETENRLRGGCPADWIWIVPPTSGSLTPVFHQEMVNYLLSPCFLYQPDPWRTHTWKEPNSTITRKKTFKEVANAVKFSAKLMGQAMAKRVKATILYATETGRSESYAQKLCKIFKRAFDPKVVCMDEYDIMNLEHETLVLVVTSTFGNGDPPENGENFSDALMEMSCPTIMIPQPELQKSYKTRFNSVSQTDPLVTSWKNKRKESSNTDSAGPLGTLRFSVFGLGSRAYPHFCAFGHAVDTRLEELGGERILKMGEGDELCGQEESFRIWANEVFKAACDTFCVGDDVQVDGKDFFTAKSSWKRHKHRLSLHSSAPDLLTGLSQLHRRKVFSSTFISKKNLQSSNSSRSTILVRLDIGGKKELQYVPGDHVGIFPSNRSELVEALLERVEDPPPDNETVLVEVLEKSDAVTRSGAISTWVSDSRLPPCTLRQALTHFLDITTPPTPQFLKLLSTLTEDSSEKERLELLSQDARIYEEWKWFQCPTLLEVLEEFPSVSIPSSFLLTQLPLLSPRYYSISSSLDVHPNEIHITVAVVSFQSQDGKGPVHQGVCSTWLDQIKPEESVPCFVRGANSFRLPADPTAPCMLVGPGTGIAPFRGFWQQRLHDIEVKGQRPGEMVLLFGCRCAEFDHLYKEETLEAMCRGALTEVITVYSREPGIPKTYVQNVLQAELAEKVYTLLCHENGHMYICGDVTMATDVLQTVQQILMSEGGMTVTEAGDYIGQLRDQNRYHEDIFGITLRTHEVTAKEGVEESHESDYLRDSVFKEPGIGNLPSQATVSTCSARDQAANGEGALKSPLVDLRSYLECTGGSLLSLI</sequence>
<dbReference type="CDD" id="cd00795">
    <property type="entry name" value="NOS_oxygenase_euk"/>
    <property type="match status" value="1"/>
</dbReference>
<evidence type="ECO:0000256" key="1">
    <source>
        <dbReference type="ARBA" id="ARBA00001950"/>
    </source>
</evidence>
<dbReference type="SUPFAM" id="SSF52343">
    <property type="entry name" value="Ferredoxin reductase-like, C-terminal NADP-linked domain"/>
    <property type="match status" value="1"/>
</dbReference>
<comment type="cofactor">
    <cofactor evidence="2 27">
        <name>heme b</name>
        <dbReference type="ChEBI" id="CHEBI:60344"/>
    </cofactor>
</comment>
<dbReference type="InterPro" id="IPR001433">
    <property type="entry name" value="OxRdtase_FAD/NAD-bd"/>
</dbReference>
<evidence type="ECO:0000256" key="27">
    <source>
        <dbReference type="PIRNR" id="PIRNR000333"/>
    </source>
</evidence>
<dbReference type="PRINTS" id="PR00371">
    <property type="entry name" value="FPNCR"/>
</dbReference>
<evidence type="ECO:0000256" key="6">
    <source>
        <dbReference type="ARBA" id="ARBA00004555"/>
    </source>
</evidence>